<reference evidence="3 4" key="1">
    <citation type="submission" date="2018-02" db="EMBL/GenBank/DDBJ databases">
        <title>The genomes of Aspergillus section Nigri reveals drivers in fungal speciation.</title>
        <authorList>
            <consortium name="DOE Joint Genome Institute"/>
            <person name="Vesth T.C."/>
            <person name="Nybo J."/>
            <person name="Theobald S."/>
            <person name="Brandl J."/>
            <person name="Frisvad J.C."/>
            <person name="Nielsen K.F."/>
            <person name="Lyhne E.K."/>
            <person name="Kogle M.E."/>
            <person name="Kuo A."/>
            <person name="Riley R."/>
            <person name="Clum A."/>
            <person name="Nolan M."/>
            <person name="Lipzen A."/>
            <person name="Salamov A."/>
            <person name="Henrissat B."/>
            <person name="Wiebenga A."/>
            <person name="De vries R.P."/>
            <person name="Grigoriev I.V."/>
            <person name="Mortensen U.H."/>
            <person name="Andersen M.R."/>
            <person name="Baker S.E."/>
        </authorList>
    </citation>
    <scope>NUCLEOTIDE SEQUENCE [LARGE SCALE GENOMIC DNA]</scope>
    <source>
        <strain evidence="3 4">CBS 707.79</strain>
    </source>
</reference>
<evidence type="ECO:0000313" key="4">
    <source>
        <dbReference type="Proteomes" id="UP000247810"/>
    </source>
</evidence>
<evidence type="ECO:0000313" key="3">
    <source>
        <dbReference type="EMBL" id="PYH88266.1"/>
    </source>
</evidence>
<dbReference type="Proteomes" id="UP000247810">
    <property type="component" value="Unassembled WGS sequence"/>
</dbReference>
<keyword evidence="4" id="KW-1185">Reference proteome</keyword>
<dbReference type="AlphaFoldDB" id="A0A319CSF4"/>
<organism evidence="3 4">
    <name type="scientific">Aspergillus ellipticus CBS 707.79</name>
    <dbReference type="NCBI Taxonomy" id="1448320"/>
    <lineage>
        <taxon>Eukaryota</taxon>
        <taxon>Fungi</taxon>
        <taxon>Dikarya</taxon>
        <taxon>Ascomycota</taxon>
        <taxon>Pezizomycotina</taxon>
        <taxon>Eurotiomycetes</taxon>
        <taxon>Eurotiomycetidae</taxon>
        <taxon>Eurotiales</taxon>
        <taxon>Aspergillaceae</taxon>
        <taxon>Aspergillus</taxon>
        <taxon>Aspergillus subgen. Circumdati</taxon>
    </lineage>
</organism>
<proteinExistence type="predicted"/>
<evidence type="ECO:0000256" key="1">
    <source>
        <dbReference type="SAM" id="MobiDB-lite"/>
    </source>
</evidence>
<feature type="signal peptide" evidence="2">
    <location>
        <begin position="1"/>
        <end position="24"/>
    </location>
</feature>
<feature type="region of interest" description="Disordered" evidence="1">
    <location>
        <begin position="80"/>
        <end position="101"/>
    </location>
</feature>
<dbReference type="EMBL" id="KZ826111">
    <property type="protein sequence ID" value="PYH88266.1"/>
    <property type="molecule type" value="Genomic_DNA"/>
</dbReference>
<dbReference type="OrthoDB" id="3565018at2759"/>
<dbReference type="VEuPathDB" id="FungiDB:BO71DRAFT_435928"/>
<protein>
    <submittedName>
        <fullName evidence="3">Uncharacterized protein</fullName>
    </submittedName>
</protein>
<evidence type="ECO:0000256" key="2">
    <source>
        <dbReference type="SAM" id="SignalP"/>
    </source>
</evidence>
<keyword evidence="2" id="KW-0732">Signal</keyword>
<name>A0A319CSF4_9EURO</name>
<feature type="chain" id="PRO_5016396885" evidence="2">
    <location>
        <begin position="25"/>
        <end position="109"/>
    </location>
</feature>
<sequence length="109" mass="12476">MTRKIKPFLLQILASAVWPSYNSGRMESEWTKETADFMFEQDQTTSKGRTPGFDLTNSLKYFALWILILEIELGIDIQDYRKPEDSDPDGNPTVNADHIAADEVFNTTK</sequence>
<accession>A0A319CSF4</accession>
<gene>
    <name evidence="3" type="ORF">BO71DRAFT_435928</name>
</gene>